<evidence type="ECO:0000259" key="3">
    <source>
        <dbReference type="Pfam" id="PF17783"/>
    </source>
</evidence>
<gene>
    <name evidence="4" type="ORF">ASU31_16445</name>
</gene>
<dbReference type="PIRSF" id="PIRSF012524">
    <property type="entry name" value="YitL_S1"/>
    <property type="match status" value="1"/>
</dbReference>
<dbReference type="InterPro" id="IPR014464">
    <property type="entry name" value="CvfB_fam"/>
</dbReference>
<dbReference type="Proteomes" id="UP000051950">
    <property type="component" value="Unassembled WGS sequence"/>
</dbReference>
<evidence type="ECO:0000313" key="5">
    <source>
        <dbReference type="Proteomes" id="UP000051950"/>
    </source>
</evidence>
<dbReference type="EMBL" id="LMZQ01000013">
    <property type="protein sequence ID" value="KRT15071.1"/>
    <property type="molecule type" value="Genomic_DNA"/>
</dbReference>
<sequence>MIEIGKYNELRILSKTEAGLNLTDGDKLVILPYQYVPNGVEIGDNITVFVFVQKDGRLTGTTQKAYAEVGDFAFLKVVSDGDDGVFMDLGIDKDVYVPDREQKRPMQKGYKYVVYLYLDESNDRLLASSKLYDFVEEDGFDFEEGDEVSLLITEETDLGFNAIINNTYIGLLYNNEVFDNIQPGEMRKGWIKKIRVEGKIDLTLQPSGYGHILDSKEMMLRELKKSGGVIELGDKSSPEDIYHRFQISKSAFKKTIGSLYKERLIVLSDDSIRLITDDEAE</sequence>
<feature type="domain" description="Conserved virulence factor B first S1" evidence="2">
    <location>
        <begin position="4"/>
        <end position="63"/>
    </location>
</feature>
<evidence type="ECO:0000313" key="4">
    <source>
        <dbReference type="EMBL" id="KRT15071.1"/>
    </source>
</evidence>
<reference evidence="4 5" key="1">
    <citation type="submission" date="2015-11" db="EMBL/GenBank/DDBJ databases">
        <title>Sequence of Pedobacter ginsenosidimutans.</title>
        <authorList>
            <person name="Carson E."/>
            <person name="Keyser V."/>
            <person name="Newman J."/>
            <person name="Miller J."/>
        </authorList>
    </citation>
    <scope>NUCLEOTIDE SEQUENCE [LARGE SCALE GENOMIC DNA]</scope>
    <source>
        <strain evidence="4 5">KACC 14530</strain>
    </source>
</reference>
<dbReference type="PANTHER" id="PTHR37296">
    <property type="entry name" value="CONSERVED VIRULENCE FACTOR B"/>
    <property type="match status" value="1"/>
</dbReference>
<name>A0A0T5VN12_9SPHI</name>
<dbReference type="InterPro" id="IPR040764">
    <property type="entry name" value="CvfB_WH"/>
</dbReference>
<proteinExistence type="inferred from homology"/>
<evidence type="ECO:0000256" key="1">
    <source>
        <dbReference type="PIRNR" id="PIRNR012524"/>
    </source>
</evidence>
<accession>A0A0T5VN12</accession>
<feature type="domain" description="Conserved virulence factor B-like winged helix" evidence="3">
    <location>
        <begin position="217"/>
        <end position="274"/>
    </location>
</feature>
<dbReference type="Gene3D" id="1.10.10.10">
    <property type="entry name" value="Winged helix-like DNA-binding domain superfamily/Winged helix DNA-binding domain"/>
    <property type="match status" value="1"/>
</dbReference>
<dbReference type="RefSeq" id="WP_057933523.1">
    <property type="nucleotide sequence ID" value="NZ_LMZQ01000013.1"/>
</dbReference>
<comment type="similarity">
    <text evidence="1">Belongs to the CvfB family.</text>
</comment>
<dbReference type="InterPro" id="IPR039566">
    <property type="entry name" value="CvfB_S1_st"/>
</dbReference>
<dbReference type="InterPro" id="IPR036388">
    <property type="entry name" value="WH-like_DNA-bd_sf"/>
</dbReference>
<protein>
    <submittedName>
        <fullName evidence="4">RNA-binding protein</fullName>
    </submittedName>
</protein>
<dbReference type="Gene3D" id="2.40.50.140">
    <property type="entry name" value="Nucleic acid-binding proteins"/>
    <property type="match status" value="1"/>
</dbReference>
<keyword evidence="5" id="KW-1185">Reference proteome</keyword>
<dbReference type="Pfam" id="PF17783">
    <property type="entry name" value="WHD_CvfB"/>
    <property type="match status" value="1"/>
</dbReference>
<dbReference type="AlphaFoldDB" id="A0A0T5VN12"/>
<evidence type="ECO:0000259" key="2">
    <source>
        <dbReference type="Pfam" id="PF13509"/>
    </source>
</evidence>
<dbReference type="PANTHER" id="PTHR37296:SF1">
    <property type="entry name" value="CONSERVED VIRULENCE FACTOR B"/>
    <property type="match status" value="1"/>
</dbReference>
<dbReference type="InterPro" id="IPR012340">
    <property type="entry name" value="NA-bd_OB-fold"/>
</dbReference>
<comment type="caution">
    <text evidence="4">The sequence shown here is derived from an EMBL/GenBank/DDBJ whole genome shotgun (WGS) entry which is preliminary data.</text>
</comment>
<dbReference type="OrthoDB" id="9801597at2"/>
<organism evidence="4 5">
    <name type="scientific">Pedobacter ginsenosidimutans</name>
    <dbReference type="NCBI Taxonomy" id="687842"/>
    <lineage>
        <taxon>Bacteria</taxon>
        <taxon>Pseudomonadati</taxon>
        <taxon>Bacteroidota</taxon>
        <taxon>Sphingobacteriia</taxon>
        <taxon>Sphingobacteriales</taxon>
        <taxon>Sphingobacteriaceae</taxon>
        <taxon>Pedobacter</taxon>
    </lineage>
</organism>
<dbReference type="Pfam" id="PF13509">
    <property type="entry name" value="S1_2"/>
    <property type="match status" value="1"/>
</dbReference>